<sequence>MKHVMPLDVLAASRELPQLRPALIAHITTHVLRLKEINPSLGGLIELIGERAKSAHEEVATQTADEFRQYITALILLLVRTLEIAESRETIGSADELDALPLDPNILPQELLAKLFKPD</sequence>
<organism evidence="1 2">
    <name type="scientific">Candidatus Lloydbacteria bacterium RIFCSPHIGHO2_01_FULL_49_22</name>
    <dbReference type="NCBI Taxonomy" id="1798658"/>
    <lineage>
        <taxon>Bacteria</taxon>
        <taxon>Candidatus Lloydiibacteriota</taxon>
    </lineage>
</organism>
<dbReference type="AlphaFoldDB" id="A0A1G2CY40"/>
<name>A0A1G2CY40_9BACT</name>
<evidence type="ECO:0000313" key="1">
    <source>
        <dbReference type="EMBL" id="OGZ06303.1"/>
    </source>
</evidence>
<accession>A0A1G2CY40</accession>
<reference evidence="1 2" key="1">
    <citation type="journal article" date="2016" name="Nat. Commun.">
        <title>Thousands of microbial genomes shed light on interconnected biogeochemical processes in an aquifer system.</title>
        <authorList>
            <person name="Anantharaman K."/>
            <person name="Brown C.T."/>
            <person name="Hug L.A."/>
            <person name="Sharon I."/>
            <person name="Castelle C.J."/>
            <person name="Probst A.J."/>
            <person name="Thomas B.C."/>
            <person name="Singh A."/>
            <person name="Wilkins M.J."/>
            <person name="Karaoz U."/>
            <person name="Brodie E.L."/>
            <person name="Williams K.H."/>
            <person name="Hubbard S.S."/>
            <person name="Banfield J.F."/>
        </authorList>
    </citation>
    <scope>NUCLEOTIDE SEQUENCE [LARGE SCALE GENOMIC DNA]</scope>
</reference>
<evidence type="ECO:0000313" key="2">
    <source>
        <dbReference type="Proteomes" id="UP000177122"/>
    </source>
</evidence>
<dbReference type="EMBL" id="MHLI01000004">
    <property type="protein sequence ID" value="OGZ06303.1"/>
    <property type="molecule type" value="Genomic_DNA"/>
</dbReference>
<protein>
    <submittedName>
        <fullName evidence="1">Uncharacterized protein</fullName>
    </submittedName>
</protein>
<comment type="caution">
    <text evidence="1">The sequence shown here is derived from an EMBL/GenBank/DDBJ whole genome shotgun (WGS) entry which is preliminary data.</text>
</comment>
<proteinExistence type="predicted"/>
<gene>
    <name evidence="1" type="ORF">A2845_00680</name>
</gene>
<dbReference type="Proteomes" id="UP000177122">
    <property type="component" value="Unassembled WGS sequence"/>
</dbReference>